<keyword evidence="1" id="KW-1133">Transmembrane helix</keyword>
<gene>
    <name evidence="2" type="ORF">CUC15_05415</name>
</gene>
<keyword evidence="3" id="KW-1185">Reference proteome</keyword>
<accession>A0A345PEH2</accession>
<dbReference type="EMBL" id="CP024848">
    <property type="protein sequence ID" value="AXI08402.1"/>
    <property type="molecule type" value="Genomic_DNA"/>
</dbReference>
<dbReference type="KEGG" id="ocn:CUC15_05415"/>
<feature type="transmembrane region" description="Helical" evidence="1">
    <location>
        <begin position="203"/>
        <end position="224"/>
    </location>
</feature>
<evidence type="ECO:0000313" key="3">
    <source>
        <dbReference type="Proteomes" id="UP000253908"/>
    </source>
</evidence>
<name>A0A345PEH2_9BACI</name>
<feature type="transmembrane region" description="Helical" evidence="1">
    <location>
        <begin position="141"/>
        <end position="163"/>
    </location>
</feature>
<dbReference type="Proteomes" id="UP000253908">
    <property type="component" value="Chromosome"/>
</dbReference>
<dbReference type="RefSeq" id="WP_114915696.1">
    <property type="nucleotide sequence ID" value="NZ_CP024848.1"/>
</dbReference>
<keyword evidence="1" id="KW-0472">Membrane</keyword>
<feature type="transmembrane region" description="Helical" evidence="1">
    <location>
        <begin position="90"/>
        <end position="112"/>
    </location>
</feature>
<reference evidence="3" key="1">
    <citation type="submission" date="2017-11" db="EMBL/GenBank/DDBJ databases">
        <authorList>
            <person name="Zhu W."/>
        </authorList>
    </citation>
    <scope>NUCLEOTIDE SEQUENCE [LARGE SCALE GENOMIC DNA]</scope>
    <source>
        <strain evidence="3">160</strain>
    </source>
</reference>
<feature type="transmembrane region" description="Helical" evidence="1">
    <location>
        <begin position="21"/>
        <end position="43"/>
    </location>
</feature>
<sequence length="233" mass="26093">MARQVKGLLYFFITDIRYSLTIFWTILLASLVATVTIAYFLLASGNTEFYFSFQFAIYIYACIAGFLMVKESIPFVLKLGATRKNIFISFGLFFLGLALAKAILANTIQSLIVKLVDVTGIYTINFGHLAQLLGDTWLNRVVIDTAFLFFLFSLFSVLSLLFYKHGLLGGGIVVGVLVVVLLLGLAQGWIVDFITDVYSTIDLIFFYQMLGVGVVIYCLSFLLLRRITTIKTK</sequence>
<keyword evidence="1" id="KW-0812">Transmembrane</keyword>
<proteinExistence type="predicted"/>
<organism evidence="2 3">
    <name type="scientific">Oceanobacillus zhaokaii</name>
    <dbReference type="NCBI Taxonomy" id="2052660"/>
    <lineage>
        <taxon>Bacteria</taxon>
        <taxon>Bacillati</taxon>
        <taxon>Bacillota</taxon>
        <taxon>Bacilli</taxon>
        <taxon>Bacillales</taxon>
        <taxon>Bacillaceae</taxon>
        <taxon>Oceanobacillus</taxon>
    </lineage>
</organism>
<protein>
    <submittedName>
        <fullName evidence="2">Uncharacterized protein</fullName>
    </submittedName>
</protein>
<evidence type="ECO:0000256" key="1">
    <source>
        <dbReference type="SAM" id="Phobius"/>
    </source>
</evidence>
<evidence type="ECO:0000313" key="2">
    <source>
        <dbReference type="EMBL" id="AXI08402.1"/>
    </source>
</evidence>
<dbReference type="OrthoDB" id="2453726at2"/>
<feature type="transmembrane region" description="Helical" evidence="1">
    <location>
        <begin position="170"/>
        <end position="191"/>
    </location>
</feature>
<dbReference type="AlphaFoldDB" id="A0A345PEH2"/>
<feature type="transmembrane region" description="Helical" evidence="1">
    <location>
        <begin position="49"/>
        <end position="69"/>
    </location>
</feature>